<proteinExistence type="inferred from homology"/>
<dbReference type="GO" id="GO:0005509">
    <property type="term" value="F:calcium ion binding"/>
    <property type="evidence" value="ECO:0007669"/>
    <property type="project" value="InterPro"/>
</dbReference>
<evidence type="ECO:0000256" key="3">
    <source>
        <dbReference type="ARBA" id="ARBA00022825"/>
    </source>
</evidence>
<dbReference type="InterPro" id="IPR008979">
    <property type="entry name" value="Galactose-bd-like_sf"/>
</dbReference>
<dbReference type="SUPFAM" id="SSF52743">
    <property type="entry name" value="Subtilisin-like"/>
    <property type="match status" value="1"/>
</dbReference>
<evidence type="ECO:0000256" key="1">
    <source>
        <dbReference type="ARBA" id="ARBA00022670"/>
    </source>
</evidence>
<dbReference type="InterPro" id="IPR011049">
    <property type="entry name" value="Serralysin-like_metalloprot_C"/>
</dbReference>
<dbReference type="Gene3D" id="2.60.120.260">
    <property type="entry name" value="Galactose-binding domain-like"/>
    <property type="match status" value="1"/>
</dbReference>
<feature type="domain" description="P/Homo B" evidence="6">
    <location>
        <begin position="372"/>
        <end position="515"/>
    </location>
</feature>
<dbReference type="EMBL" id="JAELVR010000013">
    <property type="protein sequence ID" value="MBJ6373417.1"/>
    <property type="molecule type" value="Genomic_DNA"/>
</dbReference>
<dbReference type="InterPro" id="IPR015500">
    <property type="entry name" value="Peptidase_S8_subtilisin-rel"/>
</dbReference>
<gene>
    <name evidence="7" type="ORF">JF290_17965</name>
</gene>
<dbReference type="PANTHER" id="PTHR42884:SF14">
    <property type="entry name" value="NEUROENDOCRINE CONVERTASE 1"/>
    <property type="match status" value="1"/>
</dbReference>
<protein>
    <submittedName>
        <fullName evidence="7">S8 family serine peptidase</fullName>
    </submittedName>
</protein>
<dbReference type="Gene3D" id="2.150.10.10">
    <property type="entry name" value="Serralysin-like metalloprotease, C-terminal"/>
    <property type="match status" value="4"/>
</dbReference>
<dbReference type="GO" id="GO:0016020">
    <property type="term" value="C:membrane"/>
    <property type="evidence" value="ECO:0007669"/>
    <property type="project" value="TreeGrafter"/>
</dbReference>
<evidence type="ECO:0000313" key="7">
    <source>
        <dbReference type="EMBL" id="MBJ6373417.1"/>
    </source>
</evidence>
<comment type="similarity">
    <text evidence="5">Belongs to the peptidase S8 family.</text>
</comment>
<dbReference type="RefSeq" id="WP_199026290.1">
    <property type="nucleotide sequence ID" value="NZ_JAELVR010000013.1"/>
</dbReference>
<evidence type="ECO:0000313" key="8">
    <source>
        <dbReference type="Proteomes" id="UP000619079"/>
    </source>
</evidence>
<evidence type="ECO:0000256" key="2">
    <source>
        <dbReference type="ARBA" id="ARBA00022801"/>
    </source>
</evidence>
<dbReference type="InterPro" id="IPR001343">
    <property type="entry name" value="Hemolysn_Ca-bd"/>
</dbReference>
<dbReference type="PROSITE" id="PS51892">
    <property type="entry name" value="SUBTILASE"/>
    <property type="match status" value="1"/>
</dbReference>
<evidence type="ECO:0000256" key="5">
    <source>
        <dbReference type="PROSITE-ProRule" id="PRU01240"/>
    </source>
</evidence>
<keyword evidence="1 5" id="KW-0645">Protease</keyword>
<dbReference type="PROSITE" id="PS00138">
    <property type="entry name" value="SUBTILASE_SER"/>
    <property type="match status" value="1"/>
</dbReference>
<organism evidence="7 8">
    <name type="scientific">Sedimentitalea arenosa</name>
    <dbReference type="NCBI Taxonomy" id="2798803"/>
    <lineage>
        <taxon>Bacteria</taxon>
        <taxon>Pseudomonadati</taxon>
        <taxon>Pseudomonadota</taxon>
        <taxon>Alphaproteobacteria</taxon>
        <taxon>Rhodobacterales</taxon>
        <taxon>Paracoccaceae</taxon>
        <taxon>Sedimentitalea</taxon>
    </lineage>
</organism>
<evidence type="ECO:0000259" key="6">
    <source>
        <dbReference type="PROSITE" id="PS51829"/>
    </source>
</evidence>
<dbReference type="PANTHER" id="PTHR42884">
    <property type="entry name" value="PROPROTEIN CONVERTASE SUBTILISIN/KEXIN-RELATED"/>
    <property type="match status" value="1"/>
</dbReference>
<dbReference type="GO" id="GO:0012505">
    <property type="term" value="C:endomembrane system"/>
    <property type="evidence" value="ECO:0007669"/>
    <property type="project" value="UniProtKB-ARBA"/>
</dbReference>
<feature type="active site" description="Charge relay system" evidence="4 5">
    <location>
        <position position="283"/>
    </location>
</feature>
<dbReference type="InterPro" id="IPR000209">
    <property type="entry name" value="Peptidase_S8/S53_dom"/>
</dbReference>
<dbReference type="PROSITE" id="PS51829">
    <property type="entry name" value="P_HOMO_B"/>
    <property type="match status" value="1"/>
</dbReference>
<dbReference type="GO" id="GO:0004252">
    <property type="term" value="F:serine-type endopeptidase activity"/>
    <property type="evidence" value="ECO:0007669"/>
    <property type="project" value="UniProtKB-UniRule"/>
</dbReference>
<dbReference type="Gene3D" id="2.160.20.160">
    <property type="match status" value="1"/>
</dbReference>
<dbReference type="SUPFAM" id="SSF51120">
    <property type="entry name" value="beta-Roll"/>
    <property type="match status" value="5"/>
</dbReference>
<name>A0A8J7J9P8_9RHOB</name>
<feature type="active site" description="Charge relay system" evidence="4 5">
    <location>
        <position position="46"/>
    </location>
</feature>
<dbReference type="Pfam" id="PF01483">
    <property type="entry name" value="P_proprotein"/>
    <property type="match status" value="1"/>
</dbReference>
<dbReference type="InterPro" id="IPR036852">
    <property type="entry name" value="Peptidase_S8/S53_dom_sf"/>
</dbReference>
<keyword evidence="3 5" id="KW-0720">Serine protease</keyword>
<dbReference type="Pfam" id="PF00353">
    <property type="entry name" value="HemolysinCabind"/>
    <property type="match status" value="9"/>
</dbReference>
<dbReference type="InterPro" id="IPR002884">
    <property type="entry name" value="P_dom"/>
</dbReference>
<dbReference type="SUPFAM" id="SSF49785">
    <property type="entry name" value="Galactose-binding domain-like"/>
    <property type="match status" value="1"/>
</dbReference>
<accession>A0A8J7J9P8</accession>
<keyword evidence="2 5" id="KW-0378">Hydrolase</keyword>
<dbReference type="InterPro" id="IPR018511">
    <property type="entry name" value="Hemolysin-typ_Ca-bd_CS"/>
</dbReference>
<keyword evidence="8" id="KW-1185">Reference proteome</keyword>
<feature type="active site" description="Charge relay system" evidence="4 5">
    <location>
        <position position="91"/>
    </location>
</feature>
<dbReference type="Pfam" id="PF00082">
    <property type="entry name" value="Peptidase_S8"/>
    <property type="match status" value="1"/>
</dbReference>
<sequence>MAFIPSDTRFPLQWHLLNTTPGEYDLNVVDVWDDYDGSGIIVAGLDAGFDYNHPDYDNYRTDLDWDFENNDSIALPEPDPDLTDDTDVDAHGTPILGIVGAAQDGVGTVGIAFGAELVGYKTDWSRDEVEAAIERATRDNLDIITMSYGEGSGNMFVHRDDLVDAAETAAEDGRDGKGLIIVKSAGNSRRDANNAFREETTGEALENSRHTVVVAGVSDEGELPPIANQIGDPSDSENKSSSPGANILTTAFYGREGDSVQTTDITGAQGYSSGDYTGFTGTSAAAPQVAGVIALILDANPTLGWRDVQDIIAYSSRHIGSTMGAAPIGEEQGTQPNGATWFWNAADNWNGGGLHYSNDYGFGLIDAKAAVRLAETWTTQKTSANEVNPARVDGLDREVTIAAGSTSGGANFFSMRFSNGIQIENITLAINFVEVANLNDLEVYLTSPGGTRVQLIADTGWFGEFSGSWRFGSTAFRGESSAGVWRLEVRDDDNAVSSPITINDIDLWMHGSAETEDDLFIFTNEFVLYGGVEGHSTNFDGGVGHDIINAAAVDGSIRIDLMAGTGDIAGRQLTMSGIEDVFGGDGNDRLTDGVGVNLLRGGRGNDTLRDSAAGGSDTFRGNQGRDTVEVTSAIGSDALYGGQGRDLIDWSESGETSATFDLVAGEARDTDGNSEVMRSFADLIGTERADTIIENNSRNVIDGHGGNDTLIVSSIIRSDVFRGGTGRDTIDWSGVNEQNARFDLGSGTARDSDGNTEIMESFENLIGTENNDVIIESGAVNVIDARGGDDIVRVTTLIGDDSFTGGFGIDSIDWSASAQNGGVYDLVLGTARAGNEVETMFGFENFFGTNQSDTIIEGAGVNAINAGAGNDIVRATSLIGNDTINGGTGIDTIDWSGSAQAGGRFDLAGNVATASAGSEAMINFENLIGTGQSDTIIESATHNVVDAGSGDDTLMVTSLIDGDSFTGGFGIDTINWSLSAQAGGVYDMSGGTARFGFLSEMMFGFENFIGTDQNDRIIEGAGLNEIRASFGDDIVEVTTLIGGDSFHGGAGDDIIDWSGSAQEDGIYDLHFGVARFGRQSETMVSFETFIGTDQDDRVIQGNLTHLIHTGSGDDTIEARLAVHATDFNGGAGIDHIDWHDAFETNGRFDLAAGTAQGAGGTSVSMANFEDLTGTVFADTIRGSNGDNILEGMDGDDRIFGRGGGDRILGGAGDDDLRGGGGDDFIFDGDGIDRMRGANGDDVFDLIADDFVDRIRDFTIGSDQIRLLGFGFDDLTITDLASGHVRVRYGEDRLILRDADDTLSASDLTEAAFLFA</sequence>
<dbReference type="Gene3D" id="3.40.50.200">
    <property type="entry name" value="Peptidase S8/S53 domain"/>
    <property type="match status" value="1"/>
</dbReference>
<dbReference type="Proteomes" id="UP000619079">
    <property type="component" value="Unassembled WGS sequence"/>
</dbReference>
<dbReference type="GO" id="GO:0005737">
    <property type="term" value="C:cytoplasm"/>
    <property type="evidence" value="ECO:0007669"/>
    <property type="project" value="UniProtKB-ARBA"/>
</dbReference>
<dbReference type="PRINTS" id="PR00313">
    <property type="entry name" value="CABNDNGRPT"/>
</dbReference>
<dbReference type="GO" id="GO:0016485">
    <property type="term" value="P:protein processing"/>
    <property type="evidence" value="ECO:0007669"/>
    <property type="project" value="TreeGrafter"/>
</dbReference>
<dbReference type="PROSITE" id="PS00330">
    <property type="entry name" value="HEMOLYSIN_CALCIUM"/>
    <property type="match status" value="1"/>
</dbReference>
<evidence type="ECO:0000256" key="4">
    <source>
        <dbReference type="PIRSR" id="PIRSR615500-1"/>
    </source>
</evidence>
<dbReference type="PRINTS" id="PR00723">
    <property type="entry name" value="SUBTILISIN"/>
</dbReference>
<comment type="caution">
    <text evidence="7">The sequence shown here is derived from an EMBL/GenBank/DDBJ whole genome shotgun (WGS) entry which is preliminary data.</text>
</comment>
<dbReference type="InterPro" id="IPR023828">
    <property type="entry name" value="Peptidase_S8_Ser-AS"/>
</dbReference>
<reference evidence="7" key="1">
    <citation type="submission" date="2020-12" db="EMBL/GenBank/DDBJ databases">
        <title>Sedimentitalea sp. nov., isolated from sand in Incheon.</title>
        <authorList>
            <person name="Kim W."/>
        </authorList>
    </citation>
    <scope>NUCLEOTIDE SEQUENCE</scope>
    <source>
        <strain evidence="7">CAU 1593</strain>
    </source>
</reference>